<comment type="caution">
    <text evidence="1">The sequence shown here is derived from an EMBL/GenBank/DDBJ whole genome shotgun (WGS) entry which is preliminary data.</text>
</comment>
<name>A0ABT7VUD0_9GAMM</name>
<gene>
    <name evidence="1" type="ORF">QUF54_07510</name>
</gene>
<dbReference type="EMBL" id="JAUCGM010000496">
    <property type="protein sequence ID" value="MDM8563184.1"/>
    <property type="molecule type" value="Genomic_DNA"/>
</dbReference>
<dbReference type="PROSITE" id="PS51257">
    <property type="entry name" value="PROKAR_LIPOPROTEIN"/>
    <property type="match status" value="1"/>
</dbReference>
<evidence type="ECO:0000313" key="1">
    <source>
        <dbReference type="EMBL" id="MDM8563184.1"/>
    </source>
</evidence>
<sequence length="176" mass="19703">MKSFEKWIIKKKKWTILMALGVLGILFFGCSCTDGDSNGPLEVHAVNDSVAELVSRLPNLKPLNIVECEFVLTRHNSSRSIIPSPSDVSLKLVGQVTLNEAGWKDIRSRYEWKFISRDVIPEDLNAYLPVGAVLVSYKLNESFSNNPTFAHGFVVISNAVENQIYLLATDIDHPIR</sequence>
<protein>
    <recommendedName>
        <fullName evidence="3">Lipoprotein</fullName>
    </recommendedName>
</protein>
<keyword evidence="2" id="KW-1185">Reference proteome</keyword>
<accession>A0ABT7VUD0</accession>
<reference evidence="1" key="1">
    <citation type="submission" date="2023-06" db="EMBL/GenBank/DDBJ databases">
        <title>Uncultivated large filamentous bacteria from sulfidic sediments reveal new species and different genomic features in energy metabolism and defense.</title>
        <authorList>
            <person name="Fonseca A."/>
        </authorList>
    </citation>
    <scope>NUCLEOTIDE SEQUENCE</scope>
    <source>
        <strain evidence="1">HSG4</strain>
    </source>
</reference>
<organism evidence="1 2">
    <name type="scientific">Candidatus Marithioploca araucensis</name>
    <dbReference type="NCBI Taxonomy" id="70273"/>
    <lineage>
        <taxon>Bacteria</taxon>
        <taxon>Pseudomonadati</taxon>
        <taxon>Pseudomonadota</taxon>
        <taxon>Gammaproteobacteria</taxon>
        <taxon>Thiotrichales</taxon>
        <taxon>Thiotrichaceae</taxon>
        <taxon>Candidatus Marithioploca</taxon>
    </lineage>
</organism>
<evidence type="ECO:0000313" key="2">
    <source>
        <dbReference type="Proteomes" id="UP001171945"/>
    </source>
</evidence>
<evidence type="ECO:0008006" key="3">
    <source>
        <dbReference type="Google" id="ProtNLM"/>
    </source>
</evidence>
<proteinExistence type="predicted"/>
<dbReference type="Proteomes" id="UP001171945">
    <property type="component" value="Unassembled WGS sequence"/>
</dbReference>